<protein>
    <submittedName>
        <fullName evidence="1">Uncharacterized protein</fullName>
    </submittedName>
</protein>
<dbReference type="Proteomes" id="UP000184480">
    <property type="component" value="Unassembled WGS sequence"/>
</dbReference>
<dbReference type="OrthoDB" id="9907193at2"/>
<gene>
    <name evidence="1" type="ORF">SAMN05444362_11778</name>
</gene>
<name>A0A1M5HXK5_9BACT</name>
<dbReference type="RefSeq" id="WP_062182628.1">
    <property type="nucleotide sequence ID" value="NZ_BBXL01000018.1"/>
</dbReference>
<keyword evidence="2" id="KW-1185">Reference proteome</keyword>
<evidence type="ECO:0000313" key="2">
    <source>
        <dbReference type="Proteomes" id="UP000184480"/>
    </source>
</evidence>
<accession>A0A1M5HXK5</accession>
<dbReference type="EMBL" id="FQUC01000017">
    <property type="protein sequence ID" value="SHG20705.1"/>
    <property type="molecule type" value="Genomic_DNA"/>
</dbReference>
<dbReference type="AlphaFoldDB" id="A0A1M5HXK5"/>
<sequence>MKLTIDKTNKTCTISGLTPTETDVILAIVDTADRRCFREQEDSGEWYSNDDFILRLTDEQRRALAKIGEEIQQIYNS</sequence>
<organism evidence="1 2">
    <name type="scientific">Dysgonomonas macrotermitis</name>
    <dbReference type="NCBI Taxonomy" id="1346286"/>
    <lineage>
        <taxon>Bacteria</taxon>
        <taxon>Pseudomonadati</taxon>
        <taxon>Bacteroidota</taxon>
        <taxon>Bacteroidia</taxon>
        <taxon>Bacteroidales</taxon>
        <taxon>Dysgonomonadaceae</taxon>
        <taxon>Dysgonomonas</taxon>
    </lineage>
</organism>
<reference evidence="2" key="1">
    <citation type="submission" date="2016-11" db="EMBL/GenBank/DDBJ databases">
        <authorList>
            <person name="Varghese N."/>
            <person name="Submissions S."/>
        </authorList>
    </citation>
    <scope>NUCLEOTIDE SEQUENCE [LARGE SCALE GENOMIC DNA]</scope>
    <source>
        <strain evidence="2">DSM 27370</strain>
    </source>
</reference>
<dbReference type="STRING" id="1346286.SAMN05444362_11778"/>
<evidence type="ECO:0000313" key="1">
    <source>
        <dbReference type="EMBL" id="SHG20705.1"/>
    </source>
</evidence>
<proteinExistence type="predicted"/>